<dbReference type="Pfam" id="PF04542">
    <property type="entry name" value="Sigma70_r2"/>
    <property type="match status" value="1"/>
</dbReference>
<dbReference type="InterPro" id="IPR013249">
    <property type="entry name" value="RNA_pol_sigma70_r4_t2"/>
</dbReference>
<dbReference type="RefSeq" id="WP_236750441.1">
    <property type="nucleotide sequence ID" value="NZ_CP014859.1"/>
</dbReference>
<proteinExistence type="inferred from homology"/>
<protein>
    <submittedName>
        <fullName evidence="8">RNA polymerase sigma factor, sigma-70 family</fullName>
    </submittedName>
</protein>
<keyword evidence="3" id="KW-0731">Sigma factor</keyword>
<dbReference type="NCBIfam" id="TIGR02937">
    <property type="entry name" value="sigma70-ECF"/>
    <property type="match status" value="1"/>
</dbReference>
<dbReference type="SUPFAM" id="SSF88946">
    <property type="entry name" value="Sigma2 domain of RNA polymerase sigma factors"/>
    <property type="match status" value="1"/>
</dbReference>
<dbReference type="PANTHER" id="PTHR43133:SF8">
    <property type="entry name" value="RNA POLYMERASE SIGMA FACTOR HI_1459-RELATED"/>
    <property type="match status" value="1"/>
</dbReference>
<keyword evidence="9" id="KW-1185">Reference proteome</keyword>
<reference evidence="9" key="1">
    <citation type="submission" date="2016-03" db="EMBL/GenBank/DDBJ databases">
        <title>Complete genome sequence of the type strain Actinoalloteichus hymeniacidonis DSM 45092.</title>
        <authorList>
            <person name="Schaffert L."/>
            <person name="Albersmeier A."/>
            <person name="Winkler A."/>
            <person name="Kalinowski J."/>
            <person name="Zotchev S."/>
            <person name="Ruckert C."/>
        </authorList>
    </citation>
    <scope>NUCLEOTIDE SEQUENCE [LARGE SCALE GENOMIC DNA]</scope>
    <source>
        <strain evidence="9">HPA177(T) (DSM 45092(T))</strain>
    </source>
</reference>
<dbReference type="InterPro" id="IPR039425">
    <property type="entry name" value="RNA_pol_sigma-70-like"/>
</dbReference>
<evidence type="ECO:0000259" key="7">
    <source>
        <dbReference type="Pfam" id="PF08281"/>
    </source>
</evidence>
<sequence length="219" mass="23863">MVRLRGGAAVLDEGTARGPGDDSTTPIVALIPTTPWLPTVASTAPDDAAFAVLVRDYSRQVFGIALRMLGDRAEAEDVTQDVFLICWRKIDGLADPQAVGGWLCRIAQRRALEVLRARRRRRTEPYAQVPESAMISGLGVTGRCCVQPERAAETSAALRDLGCAVRTLTAPQRVVWLLIEVAGISHAEAARLLDLDEQAVRGRLCRARSRLAVALRAWR</sequence>
<keyword evidence="5" id="KW-0804">Transcription</keyword>
<dbReference type="GO" id="GO:0003677">
    <property type="term" value="F:DNA binding"/>
    <property type="evidence" value="ECO:0007669"/>
    <property type="project" value="UniProtKB-KW"/>
</dbReference>
<keyword evidence="2" id="KW-0805">Transcription regulation</keyword>
<dbReference type="Pfam" id="PF08281">
    <property type="entry name" value="Sigma70_r4_2"/>
    <property type="match status" value="1"/>
</dbReference>
<dbReference type="EMBL" id="CP014859">
    <property type="protein sequence ID" value="AOS61014.1"/>
    <property type="molecule type" value="Genomic_DNA"/>
</dbReference>
<evidence type="ECO:0000256" key="1">
    <source>
        <dbReference type="ARBA" id="ARBA00010641"/>
    </source>
</evidence>
<evidence type="ECO:0000256" key="3">
    <source>
        <dbReference type="ARBA" id="ARBA00023082"/>
    </source>
</evidence>
<dbReference type="GO" id="GO:0016987">
    <property type="term" value="F:sigma factor activity"/>
    <property type="evidence" value="ECO:0007669"/>
    <property type="project" value="UniProtKB-KW"/>
</dbReference>
<evidence type="ECO:0000259" key="6">
    <source>
        <dbReference type="Pfam" id="PF04542"/>
    </source>
</evidence>
<organism evidence="8 9">
    <name type="scientific">Actinoalloteichus hymeniacidonis</name>
    <dbReference type="NCBI Taxonomy" id="340345"/>
    <lineage>
        <taxon>Bacteria</taxon>
        <taxon>Bacillati</taxon>
        <taxon>Actinomycetota</taxon>
        <taxon>Actinomycetes</taxon>
        <taxon>Pseudonocardiales</taxon>
        <taxon>Pseudonocardiaceae</taxon>
        <taxon>Actinoalloteichus</taxon>
    </lineage>
</organism>
<dbReference type="InterPro" id="IPR013324">
    <property type="entry name" value="RNA_pol_sigma_r3/r4-like"/>
</dbReference>
<dbReference type="SUPFAM" id="SSF88659">
    <property type="entry name" value="Sigma3 and sigma4 domains of RNA polymerase sigma factors"/>
    <property type="match status" value="1"/>
</dbReference>
<comment type="similarity">
    <text evidence="1">Belongs to the sigma-70 factor family. ECF subfamily.</text>
</comment>
<dbReference type="KEGG" id="ahm:TL08_00845"/>
<evidence type="ECO:0000313" key="9">
    <source>
        <dbReference type="Proteomes" id="UP000095210"/>
    </source>
</evidence>
<dbReference type="Gene3D" id="1.10.1740.10">
    <property type="match status" value="1"/>
</dbReference>
<evidence type="ECO:0000256" key="4">
    <source>
        <dbReference type="ARBA" id="ARBA00023125"/>
    </source>
</evidence>
<evidence type="ECO:0000256" key="2">
    <source>
        <dbReference type="ARBA" id="ARBA00023015"/>
    </source>
</evidence>
<dbReference type="InterPro" id="IPR014284">
    <property type="entry name" value="RNA_pol_sigma-70_dom"/>
</dbReference>
<dbReference type="InterPro" id="IPR007627">
    <property type="entry name" value="RNA_pol_sigma70_r2"/>
</dbReference>
<dbReference type="Gene3D" id="1.10.10.10">
    <property type="entry name" value="Winged helix-like DNA-binding domain superfamily/Winged helix DNA-binding domain"/>
    <property type="match status" value="1"/>
</dbReference>
<dbReference type="InterPro" id="IPR036388">
    <property type="entry name" value="WH-like_DNA-bd_sf"/>
</dbReference>
<keyword evidence="4" id="KW-0238">DNA-binding</keyword>
<evidence type="ECO:0000313" key="8">
    <source>
        <dbReference type="EMBL" id="AOS61014.1"/>
    </source>
</evidence>
<feature type="domain" description="RNA polymerase sigma-70 region 2" evidence="6">
    <location>
        <begin position="53"/>
        <end position="121"/>
    </location>
</feature>
<dbReference type="InterPro" id="IPR013325">
    <property type="entry name" value="RNA_pol_sigma_r2"/>
</dbReference>
<dbReference type="GO" id="GO:0006352">
    <property type="term" value="P:DNA-templated transcription initiation"/>
    <property type="evidence" value="ECO:0007669"/>
    <property type="project" value="InterPro"/>
</dbReference>
<evidence type="ECO:0000256" key="5">
    <source>
        <dbReference type="ARBA" id="ARBA00023163"/>
    </source>
</evidence>
<accession>A0AAC9HKR5</accession>
<feature type="domain" description="RNA polymerase sigma factor 70 region 4 type 2" evidence="7">
    <location>
        <begin position="159"/>
        <end position="211"/>
    </location>
</feature>
<dbReference type="Proteomes" id="UP000095210">
    <property type="component" value="Chromosome"/>
</dbReference>
<dbReference type="AlphaFoldDB" id="A0AAC9HKR5"/>
<dbReference type="PANTHER" id="PTHR43133">
    <property type="entry name" value="RNA POLYMERASE ECF-TYPE SIGMA FACTO"/>
    <property type="match status" value="1"/>
</dbReference>
<gene>
    <name evidence="8" type="ORF">TL08_00845</name>
</gene>
<name>A0AAC9HKR5_9PSEU</name>